<organism evidence="2 3">
    <name type="scientific">Cupriavidus pinatubonensis</name>
    <dbReference type="NCBI Taxonomy" id="248026"/>
    <lineage>
        <taxon>Bacteria</taxon>
        <taxon>Pseudomonadati</taxon>
        <taxon>Pseudomonadota</taxon>
        <taxon>Betaproteobacteria</taxon>
        <taxon>Burkholderiales</taxon>
        <taxon>Burkholderiaceae</taxon>
        <taxon>Cupriavidus</taxon>
    </lineage>
</organism>
<evidence type="ECO:0000313" key="3">
    <source>
        <dbReference type="Proteomes" id="UP000701702"/>
    </source>
</evidence>
<feature type="compositionally biased region" description="Polar residues" evidence="1">
    <location>
        <begin position="164"/>
        <end position="181"/>
    </location>
</feature>
<protein>
    <submittedName>
        <fullName evidence="2">Uncharacterized protein</fullName>
    </submittedName>
</protein>
<evidence type="ECO:0000256" key="1">
    <source>
        <dbReference type="SAM" id="MobiDB-lite"/>
    </source>
</evidence>
<evidence type="ECO:0000313" key="2">
    <source>
        <dbReference type="EMBL" id="CAG9187324.1"/>
    </source>
</evidence>
<proteinExistence type="predicted"/>
<dbReference type="EMBL" id="CAJZAF010000066">
    <property type="protein sequence ID" value="CAG9187324.1"/>
    <property type="molecule type" value="Genomic_DNA"/>
</dbReference>
<comment type="caution">
    <text evidence="2">The sequence shown here is derived from an EMBL/GenBank/DDBJ whole genome shotgun (WGS) entry which is preliminary data.</text>
</comment>
<accession>A0ABM8Y3I1</accession>
<gene>
    <name evidence="2" type="ORF">LMG23994_06769</name>
</gene>
<dbReference type="Proteomes" id="UP000701702">
    <property type="component" value="Unassembled WGS sequence"/>
</dbReference>
<keyword evidence="3" id="KW-1185">Reference proteome</keyword>
<name>A0ABM8Y3I1_9BURK</name>
<reference evidence="2 3" key="1">
    <citation type="submission" date="2021-08" db="EMBL/GenBank/DDBJ databases">
        <authorList>
            <person name="Peeters C."/>
        </authorList>
    </citation>
    <scope>NUCLEOTIDE SEQUENCE [LARGE SCALE GENOMIC DNA]</scope>
    <source>
        <strain evidence="2 3">LMG 23994</strain>
    </source>
</reference>
<sequence length="212" mass="22636">MVAAAGTGRIRERRAGGLRYAPASVRDCKGRRAWRGSGQRGSACATACASKAGERGTAKGARLPPMAAARVLYGARAGDMAKRHARRLAARAGRHAMQIVRCGKKRAAANAAIDAHRQATTARRWPCDALPMETSAAERDAGLARVTGDVRQDNWLSPIWNPKALNSAQSSPASGMRQPSRTRAGAASAVGRPHGKKRQPCWRNRLLPCAKR</sequence>
<feature type="region of interest" description="Disordered" evidence="1">
    <location>
        <begin position="161"/>
        <end position="212"/>
    </location>
</feature>